<dbReference type="SUPFAM" id="SSF49313">
    <property type="entry name" value="Cadherin-like"/>
    <property type="match status" value="4"/>
</dbReference>
<feature type="region of interest" description="Disordered" evidence="9">
    <location>
        <begin position="512"/>
        <end position="535"/>
    </location>
</feature>
<evidence type="ECO:0000256" key="6">
    <source>
        <dbReference type="ARBA" id="ARBA00023136"/>
    </source>
</evidence>
<evidence type="ECO:0000256" key="3">
    <source>
        <dbReference type="ARBA" id="ARBA00022737"/>
    </source>
</evidence>
<dbReference type="SMART" id="SM00112">
    <property type="entry name" value="CA"/>
    <property type="match status" value="4"/>
</dbReference>
<keyword evidence="5" id="KW-1133">Transmembrane helix</keyword>
<keyword evidence="3" id="KW-0677">Repeat</keyword>
<dbReference type="InterPro" id="IPR002126">
    <property type="entry name" value="Cadherin-like_dom"/>
</dbReference>
<keyword evidence="6" id="KW-0472">Membrane</keyword>
<feature type="compositionally biased region" description="Basic and acidic residues" evidence="9">
    <location>
        <begin position="516"/>
        <end position="535"/>
    </location>
</feature>
<organism evidence="11 12">
    <name type="scientific">Aplysia californica</name>
    <name type="common">California sea hare</name>
    <dbReference type="NCBI Taxonomy" id="6500"/>
    <lineage>
        <taxon>Eukaryota</taxon>
        <taxon>Metazoa</taxon>
        <taxon>Spiralia</taxon>
        <taxon>Lophotrochozoa</taxon>
        <taxon>Mollusca</taxon>
        <taxon>Gastropoda</taxon>
        <taxon>Heterobranchia</taxon>
        <taxon>Euthyneura</taxon>
        <taxon>Tectipleura</taxon>
        <taxon>Aplysiida</taxon>
        <taxon>Aplysioidea</taxon>
        <taxon>Aplysiidae</taxon>
        <taxon>Aplysia</taxon>
    </lineage>
</organism>
<gene>
    <name evidence="12" type="primary">LOC101852513</name>
</gene>
<keyword evidence="11" id="KW-1185">Reference proteome</keyword>
<evidence type="ECO:0000256" key="8">
    <source>
        <dbReference type="PROSITE-ProRule" id="PRU00043"/>
    </source>
</evidence>
<evidence type="ECO:0000256" key="4">
    <source>
        <dbReference type="ARBA" id="ARBA00022837"/>
    </source>
</evidence>
<protein>
    <submittedName>
        <fullName evidence="12">Cadherin-23</fullName>
    </submittedName>
</protein>
<dbReference type="PRINTS" id="PR00205">
    <property type="entry name" value="CADHERIN"/>
</dbReference>
<dbReference type="PROSITE" id="PS50268">
    <property type="entry name" value="CADHERIN_2"/>
    <property type="match status" value="3"/>
</dbReference>
<proteinExistence type="predicted"/>
<dbReference type="PANTHER" id="PTHR24028">
    <property type="entry name" value="CADHERIN-87A"/>
    <property type="match status" value="1"/>
</dbReference>
<dbReference type="PANTHER" id="PTHR24028:SF321">
    <property type="entry name" value="CADHERIN RELATED 23"/>
    <property type="match status" value="1"/>
</dbReference>
<dbReference type="Pfam" id="PF00028">
    <property type="entry name" value="Cadherin"/>
    <property type="match status" value="2"/>
</dbReference>
<name>A0ABM0K6T4_APLCA</name>
<sequence>MDEGLNGEIEYSIALGTNGTSLFDVKKFDDRAELRVATSLIGSSGSQLVTVVATDKGSPRRSASVDVMVTVVDMNLHRPVFIHPDESVYNVTSRFLPKVTVPEEVPIGSVITQIVAEDDDQGDNGRVWYYLMPAVNRDYEYFRLDRVTGNLTADKRLDREKQEVYEIQVRAEDNGQPTSLTKSLTMKVVLLDIDDNEPSFAGLGRPYEMRVKEEEEDAEVGMVVRPVDPDSNPNNSRICFYLYGGENVTRFQIDKNSGSLSIIGKFDQEETKYLDIVVKASSNCALSSASFPMNQPVSATAAAAAAAGGGAAAATAAAGAASVAAATGTNSDQPASYNQSDPSLLWVRVQVVDVNDNPPVFEDSSLSAGLIFDAEVGTEVVSLKNSVTDADTPGNSVHTFKLLSITPHLEQTEGLGLPREPFVVSVNGTVFTNTPFRSDMMGYFELKVQVSDKDGLNDTTDLRVYLISNLQRVKLVFDKLPNEVEELKHNLLRELSAVLGYDLIIDRIKTHTNPDGSRDPSKTDAFLHGRYKDTG</sequence>
<evidence type="ECO:0000256" key="2">
    <source>
        <dbReference type="ARBA" id="ARBA00022692"/>
    </source>
</evidence>
<dbReference type="InterPro" id="IPR020894">
    <property type="entry name" value="Cadherin_CS"/>
</dbReference>
<dbReference type="RefSeq" id="XP_005110092.2">
    <property type="nucleotide sequence ID" value="XM_005110035.3"/>
</dbReference>
<comment type="subcellular location">
    <subcellularLocation>
        <location evidence="1">Membrane</location>
        <topology evidence="1">Single-pass membrane protein</topology>
    </subcellularLocation>
</comment>
<dbReference type="GeneID" id="101852513"/>
<feature type="domain" description="Cadherin" evidence="10">
    <location>
        <begin position="93"/>
        <end position="200"/>
    </location>
</feature>
<evidence type="ECO:0000256" key="9">
    <source>
        <dbReference type="SAM" id="MobiDB-lite"/>
    </source>
</evidence>
<dbReference type="Gene3D" id="2.60.40.60">
    <property type="entry name" value="Cadherins"/>
    <property type="match status" value="4"/>
</dbReference>
<dbReference type="CDD" id="cd11304">
    <property type="entry name" value="Cadherin_repeat"/>
    <property type="match status" value="3"/>
</dbReference>
<dbReference type="PROSITE" id="PS00232">
    <property type="entry name" value="CADHERIN_1"/>
    <property type="match status" value="1"/>
</dbReference>
<keyword evidence="7" id="KW-0325">Glycoprotein</keyword>
<keyword evidence="4 8" id="KW-0106">Calcium</keyword>
<evidence type="ECO:0000256" key="5">
    <source>
        <dbReference type="ARBA" id="ARBA00022989"/>
    </source>
</evidence>
<accession>A0ABM0K6T4</accession>
<evidence type="ECO:0000313" key="11">
    <source>
        <dbReference type="Proteomes" id="UP000694888"/>
    </source>
</evidence>
<evidence type="ECO:0000256" key="7">
    <source>
        <dbReference type="ARBA" id="ARBA00023180"/>
    </source>
</evidence>
<reference evidence="12" key="1">
    <citation type="submission" date="2025-08" db="UniProtKB">
        <authorList>
            <consortium name="RefSeq"/>
        </authorList>
    </citation>
    <scope>IDENTIFICATION</scope>
</reference>
<evidence type="ECO:0000313" key="12">
    <source>
        <dbReference type="RefSeq" id="XP_005110092.2"/>
    </source>
</evidence>
<feature type="domain" description="Cadherin" evidence="10">
    <location>
        <begin position="203"/>
        <end position="361"/>
    </location>
</feature>
<keyword evidence="2" id="KW-0812">Transmembrane</keyword>
<feature type="domain" description="Cadherin" evidence="10">
    <location>
        <begin position="2"/>
        <end position="81"/>
    </location>
</feature>
<dbReference type="InterPro" id="IPR050174">
    <property type="entry name" value="Protocadherin/Cadherin-CA"/>
</dbReference>
<evidence type="ECO:0000259" key="10">
    <source>
        <dbReference type="PROSITE" id="PS50268"/>
    </source>
</evidence>
<dbReference type="InterPro" id="IPR015919">
    <property type="entry name" value="Cadherin-like_sf"/>
</dbReference>
<feature type="non-terminal residue" evidence="12">
    <location>
        <position position="535"/>
    </location>
</feature>
<dbReference type="Proteomes" id="UP000694888">
    <property type="component" value="Unplaced"/>
</dbReference>
<evidence type="ECO:0000256" key="1">
    <source>
        <dbReference type="ARBA" id="ARBA00004167"/>
    </source>
</evidence>